<keyword evidence="2" id="KW-1185">Reference proteome</keyword>
<gene>
    <name evidence="1" type="ORF">BKP64_00640</name>
</gene>
<dbReference type="KEGG" id="msq:BKP64_00640"/>
<dbReference type="EMBL" id="CP017715">
    <property type="protein sequence ID" value="AOY90089.1"/>
    <property type="molecule type" value="Genomic_DNA"/>
</dbReference>
<accession>A0A1D9GR45</accession>
<reference evidence="1 2" key="1">
    <citation type="submission" date="2016-10" db="EMBL/GenBank/DDBJ databases">
        <title>Marinobacter salinus sp. nov., a moderately halophilic bacterium isolated from a tidal flat environment.</title>
        <authorList>
            <person name="Park S.-J."/>
        </authorList>
    </citation>
    <scope>NUCLEOTIDE SEQUENCE [LARGE SCALE GENOMIC DNA]</scope>
    <source>
        <strain evidence="1 2">Hb8</strain>
    </source>
</reference>
<dbReference type="AlphaFoldDB" id="A0A1D9GR45"/>
<protein>
    <submittedName>
        <fullName evidence="1">Uncharacterized protein</fullName>
    </submittedName>
</protein>
<sequence length="80" mass="9238">MKQLLRHWYWQKFVQNRSTAELMGGACDVRNKQALGIVALLDVDPQLIDQVMDKGKLPFVQSCHTYLRSSEFQRSLGRDA</sequence>
<evidence type="ECO:0000313" key="1">
    <source>
        <dbReference type="EMBL" id="AOY90089.1"/>
    </source>
</evidence>
<evidence type="ECO:0000313" key="2">
    <source>
        <dbReference type="Proteomes" id="UP000177445"/>
    </source>
</evidence>
<dbReference type="Proteomes" id="UP000177445">
    <property type="component" value="Chromosome"/>
</dbReference>
<name>A0A1D9GR45_9GAMM</name>
<organism evidence="1 2">
    <name type="scientific">Marinobacter salinus</name>
    <dbReference type="NCBI Taxonomy" id="1874317"/>
    <lineage>
        <taxon>Bacteria</taxon>
        <taxon>Pseudomonadati</taxon>
        <taxon>Pseudomonadota</taxon>
        <taxon>Gammaproteobacteria</taxon>
        <taxon>Pseudomonadales</taxon>
        <taxon>Marinobacteraceae</taxon>
        <taxon>Marinobacter</taxon>
    </lineage>
</organism>
<proteinExistence type="predicted"/>